<evidence type="ECO:0000313" key="2">
    <source>
        <dbReference type="Proteomes" id="UP000823399"/>
    </source>
</evidence>
<dbReference type="AlphaFoldDB" id="A0A9P7FJ54"/>
<comment type="caution">
    <text evidence="1">The sequence shown here is derived from an EMBL/GenBank/DDBJ whole genome shotgun (WGS) entry which is preliminary data.</text>
</comment>
<organism evidence="1 2">
    <name type="scientific">Suillus discolor</name>
    <dbReference type="NCBI Taxonomy" id="1912936"/>
    <lineage>
        <taxon>Eukaryota</taxon>
        <taxon>Fungi</taxon>
        <taxon>Dikarya</taxon>
        <taxon>Basidiomycota</taxon>
        <taxon>Agaricomycotina</taxon>
        <taxon>Agaricomycetes</taxon>
        <taxon>Agaricomycetidae</taxon>
        <taxon>Boletales</taxon>
        <taxon>Suillineae</taxon>
        <taxon>Suillaceae</taxon>
        <taxon>Suillus</taxon>
    </lineage>
</organism>
<accession>A0A9P7FJ54</accession>
<proteinExistence type="predicted"/>
<dbReference type="GeneID" id="64697000"/>
<keyword evidence="2" id="KW-1185">Reference proteome</keyword>
<evidence type="ECO:0000313" key="1">
    <source>
        <dbReference type="EMBL" id="KAG2120398.1"/>
    </source>
</evidence>
<name>A0A9P7FJ54_9AGAM</name>
<dbReference type="Proteomes" id="UP000823399">
    <property type="component" value="Unassembled WGS sequence"/>
</dbReference>
<dbReference type="EMBL" id="JABBWM010000001">
    <property type="protein sequence ID" value="KAG2120398.1"/>
    <property type="molecule type" value="Genomic_DNA"/>
</dbReference>
<gene>
    <name evidence="1" type="ORF">F5147DRAFT_661921</name>
</gene>
<dbReference type="RefSeq" id="XP_041299774.1">
    <property type="nucleotide sequence ID" value="XM_041434741.1"/>
</dbReference>
<sequence>MCLVASRPICPQPPILWNGLCGGLTARWYQYISPTQLVSRSIIQMKLTYTFSAMCSRQQSRACISHFSGHIWERYDRCDKITAVIYFRVPQTDMGKINCHLDYRYTSKISNSFTSLIRPLVGFTPRVYGSNKYKLQGIPQIPTYNLIYYPF</sequence>
<reference evidence="1" key="1">
    <citation type="journal article" date="2020" name="New Phytol.">
        <title>Comparative genomics reveals dynamic genome evolution in host specialist ectomycorrhizal fungi.</title>
        <authorList>
            <person name="Lofgren L.A."/>
            <person name="Nguyen N.H."/>
            <person name="Vilgalys R."/>
            <person name="Ruytinx J."/>
            <person name="Liao H.L."/>
            <person name="Branco S."/>
            <person name="Kuo A."/>
            <person name="LaButti K."/>
            <person name="Lipzen A."/>
            <person name="Andreopoulos W."/>
            <person name="Pangilinan J."/>
            <person name="Riley R."/>
            <person name="Hundley H."/>
            <person name="Na H."/>
            <person name="Barry K."/>
            <person name="Grigoriev I.V."/>
            <person name="Stajich J.E."/>
            <person name="Kennedy P.G."/>
        </authorList>
    </citation>
    <scope>NUCLEOTIDE SEQUENCE</scope>
    <source>
        <strain evidence="1">FC423</strain>
    </source>
</reference>
<protein>
    <submittedName>
        <fullName evidence="1">Uncharacterized protein</fullName>
    </submittedName>
</protein>